<feature type="domain" description="Rho-GAP" evidence="3">
    <location>
        <begin position="482"/>
        <end position="690"/>
    </location>
</feature>
<feature type="compositionally biased region" description="Polar residues" evidence="2">
    <location>
        <begin position="737"/>
        <end position="749"/>
    </location>
</feature>
<evidence type="ECO:0000256" key="1">
    <source>
        <dbReference type="ARBA" id="ARBA00022468"/>
    </source>
</evidence>
<feature type="compositionally biased region" description="Pro residues" evidence="2">
    <location>
        <begin position="753"/>
        <end position="762"/>
    </location>
</feature>
<feature type="compositionally biased region" description="Low complexity" evidence="2">
    <location>
        <begin position="107"/>
        <end position="123"/>
    </location>
</feature>
<name>A0A2B7Z3Q9_POLH7</name>
<dbReference type="SMART" id="SM00324">
    <property type="entry name" value="RhoGAP"/>
    <property type="match status" value="1"/>
</dbReference>
<organism evidence="4 5">
    <name type="scientific">Polytolypa hystricis (strain UAMH7299)</name>
    <dbReference type="NCBI Taxonomy" id="1447883"/>
    <lineage>
        <taxon>Eukaryota</taxon>
        <taxon>Fungi</taxon>
        <taxon>Dikarya</taxon>
        <taxon>Ascomycota</taxon>
        <taxon>Pezizomycotina</taxon>
        <taxon>Eurotiomycetes</taxon>
        <taxon>Eurotiomycetidae</taxon>
        <taxon>Onygenales</taxon>
        <taxon>Onygenales incertae sedis</taxon>
        <taxon>Polytolypa</taxon>
    </lineage>
</organism>
<feature type="compositionally biased region" description="Low complexity" evidence="2">
    <location>
        <begin position="378"/>
        <end position="394"/>
    </location>
</feature>
<sequence length="762" mass="84104">MADLNPLEQGHRPPSPGLPAVLIYSHFQLPDYNTAYGFPQGKVQRYFYPESNLNNTATAPPRSRSNSPFHKLTKMPKKATPIPTLNLGTSKYDGPPAPHTSPLSQTSHSPLSPNSPMSSPSSPYLKGSSIRPLTGKSTIKTSEKGWRAPRSPTQPGGEETTDVPPTPGITAIPPYPPSPKESSVKHGRDPSRSFFANLKASKSTHKIQATNAATAQSIDTKPVSRGGSKDRSGLSSRGLSSRGRNASTPDLSVSSGQSERTNGNETEEQSQRTASNASAKPVQEGEQAHTLATKKSKPRFTNLLARTRSIRVDDPFSSAKFPTTARRPSNGLLRLEEISTQQPTQPPIKTAPLQADRKFRDVMASTNRNRSADRQLPNDNNAHNNNNNNINNNNQARKERVTGGSVAMSTLNQVSNSSLFSNLKQTSSGAAYHIGKAGKGFFSKISRSGSSNERELVTDDNYVCSVINLPLIEQTRRTRISKRLENSRDKTEFWMPALPWRCIDYLNFKGCEEEGLYRVPGSGKDVKHWQRRFDTELDINLFDEPELYDINTIGSMFKAWLRELPDEIFPKKTQAMIAEKCMGATTAPQLLKDELSKLPPQNYYLLFAITCHLSLLHSYVDKNKMDYRNLCICFQPCMKIDGFCFQFLVCDWKNCWQGCWTEKEYMEKEVEADRLAQLARLEITNKSSIPASISEERAVSSSGSSQAPPRNGLTSGTATQASSRSGSPKRGRKHTPPSINSAHSRSASQLPELGPPLSPIKI</sequence>
<comment type="caution">
    <text evidence="4">The sequence shown here is derived from an EMBL/GenBank/DDBJ whole genome shotgun (WGS) entry which is preliminary data.</text>
</comment>
<dbReference type="CDD" id="cd00159">
    <property type="entry name" value="RhoGAP"/>
    <property type="match status" value="1"/>
</dbReference>
<dbReference type="GO" id="GO:0005938">
    <property type="term" value="C:cell cortex"/>
    <property type="evidence" value="ECO:0007669"/>
    <property type="project" value="UniProtKB-ARBA"/>
</dbReference>
<evidence type="ECO:0000313" key="4">
    <source>
        <dbReference type="EMBL" id="PGH27879.1"/>
    </source>
</evidence>
<evidence type="ECO:0000313" key="5">
    <source>
        <dbReference type="Proteomes" id="UP000224634"/>
    </source>
</evidence>
<feature type="compositionally biased region" description="Polar residues" evidence="2">
    <location>
        <begin position="706"/>
        <end position="721"/>
    </location>
</feature>
<feature type="compositionally biased region" description="Polar residues" evidence="2">
    <location>
        <begin position="206"/>
        <end position="219"/>
    </location>
</feature>
<feature type="region of interest" description="Disordered" evidence="2">
    <location>
        <begin position="53"/>
        <end position="302"/>
    </location>
</feature>
<feature type="region of interest" description="Disordered" evidence="2">
    <location>
        <begin position="694"/>
        <end position="762"/>
    </location>
</feature>
<dbReference type="GO" id="GO:0005096">
    <property type="term" value="F:GTPase activator activity"/>
    <property type="evidence" value="ECO:0007669"/>
    <property type="project" value="UniProtKB-KW"/>
</dbReference>
<evidence type="ECO:0000256" key="2">
    <source>
        <dbReference type="SAM" id="MobiDB-lite"/>
    </source>
</evidence>
<dbReference type="InterPro" id="IPR000198">
    <property type="entry name" value="RhoGAP_dom"/>
</dbReference>
<dbReference type="OrthoDB" id="185175at2759"/>
<gene>
    <name evidence="4" type="ORF">AJ80_00429</name>
</gene>
<dbReference type="PROSITE" id="PS50238">
    <property type="entry name" value="RHOGAP"/>
    <property type="match status" value="1"/>
</dbReference>
<dbReference type="PANTHER" id="PTHR23176:SF125">
    <property type="entry name" value="GTPASE ACTIVATOR (BEM2), PUTATIVE (AFU_ORTHOLOGUE AFUA_7G04450)-RELATED"/>
    <property type="match status" value="1"/>
</dbReference>
<dbReference type="InterPro" id="IPR050729">
    <property type="entry name" value="Rho-GAP"/>
</dbReference>
<evidence type="ECO:0000259" key="3">
    <source>
        <dbReference type="PROSITE" id="PS50238"/>
    </source>
</evidence>
<protein>
    <recommendedName>
        <fullName evidence="3">Rho-GAP domain-containing protein</fullName>
    </recommendedName>
</protein>
<feature type="region of interest" description="Disordered" evidence="2">
    <location>
        <begin position="366"/>
        <end position="394"/>
    </location>
</feature>
<proteinExistence type="predicted"/>
<feature type="compositionally biased region" description="Basic and acidic residues" evidence="2">
    <location>
        <begin position="182"/>
        <end position="191"/>
    </location>
</feature>
<keyword evidence="5" id="KW-1185">Reference proteome</keyword>
<feature type="compositionally biased region" description="Polar residues" evidence="2">
    <location>
        <begin position="53"/>
        <end position="68"/>
    </location>
</feature>
<dbReference type="Pfam" id="PF00620">
    <property type="entry name" value="RhoGAP"/>
    <property type="match status" value="1"/>
</dbReference>
<dbReference type="InterPro" id="IPR008936">
    <property type="entry name" value="Rho_GTPase_activation_prot"/>
</dbReference>
<dbReference type="AlphaFoldDB" id="A0A2B7Z3Q9"/>
<accession>A0A2B7Z3Q9</accession>
<keyword evidence="1" id="KW-0343">GTPase activation</keyword>
<dbReference type="PANTHER" id="PTHR23176">
    <property type="entry name" value="RHO/RAC/CDC GTPASE-ACTIVATING PROTEIN"/>
    <property type="match status" value="1"/>
</dbReference>
<dbReference type="SUPFAM" id="SSF48350">
    <property type="entry name" value="GTPase activation domain, GAP"/>
    <property type="match status" value="1"/>
</dbReference>
<dbReference type="STRING" id="1447883.A0A2B7Z3Q9"/>
<reference evidence="4 5" key="1">
    <citation type="submission" date="2017-10" db="EMBL/GenBank/DDBJ databases">
        <title>Comparative genomics in systemic dimorphic fungi from Ajellomycetaceae.</title>
        <authorList>
            <person name="Munoz J.F."/>
            <person name="Mcewen J.G."/>
            <person name="Clay O.K."/>
            <person name="Cuomo C.A."/>
        </authorList>
    </citation>
    <scope>NUCLEOTIDE SEQUENCE [LARGE SCALE GENOMIC DNA]</scope>
    <source>
        <strain evidence="4 5">UAMH7299</strain>
    </source>
</reference>
<dbReference type="GO" id="GO:0007165">
    <property type="term" value="P:signal transduction"/>
    <property type="evidence" value="ECO:0007669"/>
    <property type="project" value="InterPro"/>
</dbReference>
<feature type="compositionally biased region" description="Low complexity" evidence="2">
    <location>
        <begin position="233"/>
        <end position="244"/>
    </location>
</feature>
<feature type="compositionally biased region" description="Polar residues" evidence="2">
    <location>
        <begin position="245"/>
        <end position="264"/>
    </location>
</feature>
<dbReference type="Gene3D" id="1.10.555.10">
    <property type="entry name" value="Rho GTPase activation protein"/>
    <property type="match status" value="1"/>
</dbReference>
<dbReference type="Proteomes" id="UP000224634">
    <property type="component" value="Unassembled WGS sequence"/>
</dbReference>
<dbReference type="EMBL" id="PDNA01000003">
    <property type="protein sequence ID" value="PGH27879.1"/>
    <property type="molecule type" value="Genomic_DNA"/>
</dbReference>